<keyword evidence="2" id="KW-1185">Reference proteome</keyword>
<gene>
    <name evidence="1" type="ORF">HG66A1_41420</name>
</gene>
<organism evidence="1 2">
    <name type="scientific">Gimesia chilikensis</name>
    <dbReference type="NCBI Taxonomy" id="2605989"/>
    <lineage>
        <taxon>Bacteria</taxon>
        <taxon>Pseudomonadati</taxon>
        <taxon>Planctomycetota</taxon>
        <taxon>Planctomycetia</taxon>
        <taxon>Planctomycetales</taxon>
        <taxon>Planctomycetaceae</taxon>
        <taxon>Gimesia</taxon>
    </lineage>
</organism>
<accession>A0A517PSI2</accession>
<dbReference type="AlphaFoldDB" id="A0A517PSI2"/>
<proteinExistence type="predicted"/>
<dbReference type="EMBL" id="CP036266">
    <property type="protein sequence ID" value="QDT22335.1"/>
    <property type="molecule type" value="Genomic_DNA"/>
</dbReference>
<protein>
    <submittedName>
        <fullName evidence="1">Uncharacterized protein</fullName>
    </submittedName>
</protein>
<dbReference type="Proteomes" id="UP000320421">
    <property type="component" value="Chromosome"/>
</dbReference>
<evidence type="ECO:0000313" key="2">
    <source>
        <dbReference type="Proteomes" id="UP000320421"/>
    </source>
</evidence>
<evidence type="ECO:0000313" key="1">
    <source>
        <dbReference type="EMBL" id="QDT22335.1"/>
    </source>
</evidence>
<name>A0A517PSI2_9PLAN</name>
<sequence>MSKSLTDFFYHSKSLAKVNSGWPSLFFVTITTDAKRPSRDTDDTFRPACRSASLNITCTQLNGLDLIDALRIVFLCNCASRARRTMRAPEHNALITQQHLNHRRFSPHLHWNKNHRFAMSRKISNHFGATSEHFAAHSPATHTISQSPHSTISA</sequence>
<reference evidence="1 2" key="1">
    <citation type="submission" date="2019-02" db="EMBL/GenBank/DDBJ databases">
        <title>Deep-cultivation of Planctomycetes and their phenomic and genomic characterization uncovers novel biology.</title>
        <authorList>
            <person name="Wiegand S."/>
            <person name="Jogler M."/>
            <person name="Boedeker C."/>
            <person name="Pinto D."/>
            <person name="Vollmers J."/>
            <person name="Rivas-Marin E."/>
            <person name="Kohn T."/>
            <person name="Peeters S.H."/>
            <person name="Heuer A."/>
            <person name="Rast P."/>
            <person name="Oberbeckmann S."/>
            <person name="Bunk B."/>
            <person name="Jeske O."/>
            <person name="Meyerdierks A."/>
            <person name="Storesund J.E."/>
            <person name="Kallscheuer N."/>
            <person name="Luecker S."/>
            <person name="Lage O.M."/>
            <person name="Pohl T."/>
            <person name="Merkel B.J."/>
            <person name="Hornburger P."/>
            <person name="Mueller R.-W."/>
            <person name="Bruemmer F."/>
            <person name="Labrenz M."/>
            <person name="Spormann A.M."/>
            <person name="Op den Camp H."/>
            <person name="Overmann J."/>
            <person name="Amann R."/>
            <person name="Jetten M.S.M."/>
            <person name="Mascher T."/>
            <person name="Medema M.H."/>
            <person name="Devos D.P."/>
            <person name="Kaster A.-K."/>
            <person name="Ovreas L."/>
            <person name="Rohde M."/>
            <person name="Galperin M.Y."/>
            <person name="Jogler C."/>
        </authorList>
    </citation>
    <scope>NUCLEOTIDE SEQUENCE [LARGE SCALE GENOMIC DNA]</scope>
    <source>
        <strain evidence="1 2">HG66A1</strain>
    </source>
</reference>